<evidence type="ECO:0000256" key="8">
    <source>
        <dbReference type="ARBA" id="ARBA00023004"/>
    </source>
</evidence>
<reference evidence="17" key="1">
    <citation type="submission" date="2016-07" db="EMBL/GenBank/DDBJ databases">
        <authorList>
            <person name="Florea S."/>
            <person name="Webb J.S."/>
            <person name="Jaromczyk J."/>
            <person name="Schardl C.L."/>
        </authorList>
    </citation>
    <scope>NUCLEOTIDE SEQUENCE [LARGE SCALE GENOMIC DNA]</scope>
    <source>
        <strain evidence="17">KCTC 42131</strain>
    </source>
</reference>
<feature type="binding site" description="covalent" evidence="11">
    <location>
        <position position="644"/>
    </location>
    <ligand>
        <name>heme c</name>
        <dbReference type="ChEBI" id="CHEBI:61717"/>
    </ligand>
</feature>
<dbReference type="SUPFAM" id="SSF46626">
    <property type="entry name" value="Cytochrome c"/>
    <property type="match status" value="1"/>
</dbReference>
<evidence type="ECO:0000256" key="5">
    <source>
        <dbReference type="ARBA" id="ARBA00022837"/>
    </source>
</evidence>
<evidence type="ECO:0000256" key="6">
    <source>
        <dbReference type="ARBA" id="ARBA00022891"/>
    </source>
</evidence>
<evidence type="ECO:0000256" key="14">
    <source>
        <dbReference type="SAM" id="SignalP"/>
    </source>
</evidence>
<dbReference type="PANTHER" id="PTHR32303">
    <property type="entry name" value="QUINOPROTEIN ALCOHOL DEHYDROGENASE (CYTOCHROME C)"/>
    <property type="match status" value="1"/>
</dbReference>
<feature type="binding site" evidence="11">
    <location>
        <position position="155"/>
    </location>
    <ligand>
        <name>pyrroloquinoline quinone</name>
        <dbReference type="ChEBI" id="CHEBI:58442"/>
    </ligand>
</feature>
<dbReference type="Proteomes" id="UP000175669">
    <property type="component" value="Unassembled WGS sequence"/>
</dbReference>
<evidence type="ECO:0000313" key="16">
    <source>
        <dbReference type="EMBL" id="OFE12081.1"/>
    </source>
</evidence>
<dbReference type="EMBL" id="MASR01000001">
    <property type="protein sequence ID" value="OFE12081.1"/>
    <property type="molecule type" value="Genomic_DNA"/>
</dbReference>
<evidence type="ECO:0000256" key="11">
    <source>
        <dbReference type="PIRSR" id="PIRSR617512-2"/>
    </source>
</evidence>
<feature type="domain" description="Cytochrome c" evidence="15">
    <location>
        <begin position="631"/>
        <end position="712"/>
    </location>
</feature>
<dbReference type="PROSITE" id="PS00364">
    <property type="entry name" value="BACTERIAL_PQQ_2"/>
    <property type="match status" value="1"/>
</dbReference>
<dbReference type="GO" id="GO:0016614">
    <property type="term" value="F:oxidoreductase activity, acting on CH-OH group of donors"/>
    <property type="evidence" value="ECO:0007669"/>
    <property type="project" value="InterPro"/>
</dbReference>
<accession>A0A1E8CI01</accession>
<keyword evidence="5 12" id="KW-0106">Calcium</keyword>
<feature type="binding site" evidence="12">
    <location>
        <position position="338"/>
    </location>
    <ligand>
        <name>Ca(2+)</name>
        <dbReference type="ChEBI" id="CHEBI:29108"/>
    </ligand>
</feature>
<sequence>MKISKHLPMLAAAALLAACGPAEQSDTAVSAPAAAAPTAMPQYSASVTTERLVAADAEPGQWMSTGRNYWEQRFSPLDQINQDTVDQLGLAWSADLDTSRGQEATPIVVDGAIYITTAWSMVKAFDAEDGSLLWEFDPEVDRARGVDACCDVVNRGVAAWDGKIFFGALDGRLIALDASTGEQLWSVVTTDQSQPYTITGAPRIVDGKVIIGNGGGEYGVRGYITAYDADTGEEHWRFYTVPGNPENGFEQPELEMAAETWTGEWWAMGGGGTVWDSMAYDPESNLMYIGVGNGSPWNQTLRSPGGGDNLFLTSIVAINPDDGSYVWHYQTTPGETWDYTATQQIIVADLNIGGEDRRVVMQAPKNGFFYVLDALTGRLLSAENFVPVSWATHIDLETGRPVEIPEARYDVTKQPIIVQPGALGGHNWYPMSFSQNTNLVYLPATENYMGYHAQESFERSDRGWNTGTDLAEGARLVAAAGDAAPERKAYLLAWDPIAQQEVWRQPQLSPTAAAGVMSTAGGLVFQGNAAGEFVAYRDSDGERLWSGITQSHTVAAPVSYSIDGQQYVAVLTGSRALPQVGPGAIGSTTRESSNNSRLLVYTLGGDHALPTEVAVAEDRELNPPPLLANNEMLAHGEQVYGQYCSVCHGNNAASDGAGVFPDLRYTDRLHDIEDWNSVVLGGELASGGMVSFSEQLEESDAEAVLQYVIARANALLESQ</sequence>
<evidence type="ECO:0000313" key="17">
    <source>
        <dbReference type="Proteomes" id="UP000175669"/>
    </source>
</evidence>
<dbReference type="GO" id="GO:0016020">
    <property type="term" value="C:membrane"/>
    <property type="evidence" value="ECO:0007669"/>
    <property type="project" value="InterPro"/>
</dbReference>
<dbReference type="Pfam" id="PF01011">
    <property type="entry name" value="PQQ"/>
    <property type="match status" value="2"/>
</dbReference>
<dbReference type="AlphaFoldDB" id="A0A1E8CI01"/>
<dbReference type="Gene3D" id="1.10.760.10">
    <property type="entry name" value="Cytochrome c-like domain"/>
    <property type="match status" value="1"/>
</dbReference>
<comment type="similarity">
    <text evidence="1">Belongs to the bacterial PQQ dehydrogenase family.</text>
</comment>
<evidence type="ECO:0000256" key="1">
    <source>
        <dbReference type="ARBA" id="ARBA00008156"/>
    </source>
</evidence>
<feature type="binding site" description="covalent" evidence="11">
    <location>
        <position position="647"/>
    </location>
    <ligand>
        <name>heme c</name>
        <dbReference type="ChEBI" id="CHEBI:61717"/>
    </ligand>
</feature>
<evidence type="ECO:0000256" key="13">
    <source>
        <dbReference type="PIRSR" id="PIRSR617512-4"/>
    </source>
</evidence>
<comment type="cofactor">
    <cofactor evidence="11">
        <name>pyrroloquinoline quinone</name>
        <dbReference type="ChEBI" id="CHEBI:58442"/>
    </cofactor>
    <text evidence="11">Binds 1 PQQ group per subunit.</text>
</comment>
<keyword evidence="7" id="KW-0560">Oxidoreductase</keyword>
<gene>
    <name evidence="16" type="ORF">PHACT_02160</name>
</gene>
<dbReference type="GO" id="GO:0020037">
    <property type="term" value="F:heme binding"/>
    <property type="evidence" value="ECO:0007669"/>
    <property type="project" value="InterPro"/>
</dbReference>
<dbReference type="InterPro" id="IPR001479">
    <property type="entry name" value="Quinoprotein_DH_CS"/>
</dbReference>
<protein>
    <submittedName>
        <fullName evidence="16">Alcohol dehydrogenase</fullName>
    </submittedName>
</protein>
<dbReference type="Gene3D" id="2.140.10.10">
    <property type="entry name" value="Quinoprotein alcohol dehydrogenase-like superfamily"/>
    <property type="match status" value="1"/>
</dbReference>
<keyword evidence="4 14" id="KW-0732">Signal</keyword>
<feature type="binding site" evidence="11">
    <location>
        <position position="273"/>
    </location>
    <ligand>
        <name>pyrroloquinoline quinone</name>
        <dbReference type="ChEBI" id="CHEBI:58442"/>
    </ligand>
</feature>
<evidence type="ECO:0000259" key="15">
    <source>
        <dbReference type="PROSITE" id="PS51007"/>
    </source>
</evidence>
<proteinExistence type="inferred from homology"/>
<comment type="cofactor">
    <cofactor evidence="11">
        <name>heme c</name>
        <dbReference type="ChEBI" id="CHEBI:61717"/>
    </cofactor>
    <text evidence="11">Binds 1 heme c group per subunit.</text>
</comment>
<feature type="binding site" description="axial binding residue" evidence="12">
    <location>
        <position position="689"/>
    </location>
    <ligand>
        <name>heme c</name>
        <dbReference type="ChEBI" id="CHEBI:61717"/>
    </ligand>
    <ligandPart>
        <name>Fe</name>
        <dbReference type="ChEBI" id="CHEBI:18248"/>
    </ligandPart>
</feature>
<dbReference type="STRING" id="1524254.PHACT_02160"/>
<dbReference type="PROSITE" id="PS51257">
    <property type="entry name" value="PROKAR_LIPOPROTEIN"/>
    <property type="match status" value="1"/>
</dbReference>
<dbReference type="RefSeq" id="WP_070115705.1">
    <property type="nucleotide sequence ID" value="NZ_CAXATG010000002.1"/>
</dbReference>
<comment type="cofactor">
    <cofactor evidence="12">
        <name>Ca(2+)</name>
        <dbReference type="ChEBI" id="CHEBI:29108"/>
    </cofactor>
    <text evidence="12">Binds 1 Ca(2+) ion per subunit.</text>
</comment>
<feature type="binding site" description="axial binding residue" evidence="12">
    <location>
        <position position="648"/>
    </location>
    <ligand>
        <name>heme c</name>
        <dbReference type="ChEBI" id="CHEBI:61717"/>
    </ligand>
    <ligandPart>
        <name>Fe</name>
        <dbReference type="ChEBI" id="CHEBI:18248"/>
    </ligandPart>
</feature>
<dbReference type="PROSITE" id="PS51007">
    <property type="entry name" value="CYTC"/>
    <property type="match status" value="1"/>
</dbReference>
<dbReference type="SMART" id="SM00564">
    <property type="entry name" value="PQQ"/>
    <property type="match status" value="4"/>
</dbReference>
<dbReference type="InterPro" id="IPR009056">
    <property type="entry name" value="Cyt_c-like_dom"/>
</dbReference>
<keyword evidence="8 12" id="KW-0408">Iron</keyword>
<dbReference type="CDD" id="cd10279">
    <property type="entry name" value="PQQ_ADH_II"/>
    <property type="match status" value="1"/>
</dbReference>
<dbReference type="Pfam" id="PF13442">
    <property type="entry name" value="Cytochrome_CBB3"/>
    <property type="match status" value="1"/>
</dbReference>
<keyword evidence="9 13" id="KW-1015">Disulfide bond</keyword>
<dbReference type="InterPro" id="IPR002372">
    <property type="entry name" value="PQQ_rpt_dom"/>
</dbReference>
<dbReference type="InterPro" id="IPR011047">
    <property type="entry name" value="Quinoprotein_ADH-like_sf"/>
</dbReference>
<feature type="chain" id="PRO_5009211999" evidence="14">
    <location>
        <begin position="25"/>
        <end position="719"/>
    </location>
</feature>
<evidence type="ECO:0000256" key="3">
    <source>
        <dbReference type="ARBA" id="ARBA00022723"/>
    </source>
</evidence>
<evidence type="ECO:0000256" key="4">
    <source>
        <dbReference type="ARBA" id="ARBA00022729"/>
    </source>
</evidence>
<dbReference type="GO" id="GO:0009055">
    <property type="term" value="F:electron transfer activity"/>
    <property type="evidence" value="ECO:0007669"/>
    <property type="project" value="InterPro"/>
</dbReference>
<name>A0A1E8CI01_9GAMM</name>
<keyword evidence="6 11" id="KW-0634">PQQ</keyword>
<evidence type="ECO:0000256" key="9">
    <source>
        <dbReference type="ARBA" id="ARBA00023157"/>
    </source>
</evidence>
<keyword evidence="3 12" id="KW-0479">Metal-binding</keyword>
<organism evidence="16 17">
    <name type="scientific">Pseudohongiella acticola</name>
    <dbReference type="NCBI Taxonomy" id="1524254"/>
    <lineage>
        <taxon>Bacteria</taxon>
        <taxon>Pseudomonadati</taxon>
        <taxon>Pseudomonadota</taxon>
        <taxon>Gammaproteobacteria</taxon>
        <taxon>Pseudomonadales</taxon>
        <taxon>Pseudohongiellaceae</taxon>
        <taxon>Pseudohongiella</taxon>
    </lineage>
</organism>
<dbReference type="InterPro" id="IPR036909">
    <property type="entry name" value="Cyt_c-like_dom_sf"/>
</dbReference>
<feature type="signal peptide" evidence="14">
    <location>
        <begin position="1"/>
        <end position="24"/>
    </location>
</feature>
<evidence type="ECO:0000256" key="2">
    <source>
        <dbReference type="ARBA" id="ARBA00022617"/>
    </source>
</evidence>
<feature type="active site" description="Proton acceptor" evidence="10">
    <location>
        <position position="338"/>
    </location>
</feature>
<feature type="binding site" evidence="12">
    <location>
        <position position="293"/>
    </location>
    <ligand>
        <name>Ca(2+)</name>
        <dbReference type="ChEBI" id="CHEBI:29108"/>
    </ligand>
</feature>
<evidence type="ECO:0000256" key="7">
    <source>
        <dbReference type="ARBA" id="ARBA00023002"/>
    </source>
</evidence>
<feature type="binding site" evidence="11">
    <location>
        <position position="365"/>
    </location>
    <ligand>
        <name>pyrroloquinoline quinone</name>
        <dbReference type="ChEBI" id="CHEBI:58442"/>
    </ligand>
</feature>
<keyword evidence="2 11" id="KW-0349">Heme</keyword>
<dbReference type="NCBIfam" id="TIGR03075">
    <property type="entry name" value="PQQ_enz_alc_DH"/>
    <property type="match status" value="1"/>
</dbReference>
<feature type="binding site" evidence="11">
    <location>
        <position position="103"/>
    </location>
    <ligand>
        <name>pyrroloquinoline quinone</name>
        <dbReference type="ChEBI" id="CHEBI:58442"/>
    </ligand>
</feature>
<comment type="caution">
    <text evidence="16">The sequence shown here is derived from an EMBL/GenBank/DDBJ whole genome shotgun (WGS) entry which is preliminary data.</text>
</comment>
<feature type="binding site" evidence="11">
    <location>
        <begin position="427"/>
        <end position="428"/>
    </location>
    <ligand>
        <name>pyrroloquinoline quinone</name>
        <dbReference type="ChEBI" id="CHEBI:58442"/>
    </ligand>
</feature>
<feature type="binding site" evidence="11">
    <location>
        <position position="199"/>
    </location>
    <ligand>
        <name>pyrroloquinoline quinone</name>
        <dbReference type="ChEBI" id="CHEBI:58442"/>
    </ligand>
</feature>
<dbReference type="InterPro" id="IPR017512">
    <property type="entry name" value="PQQ_MeOH/EtOH_DH"/>
</dbReference>
<evidence type="ECO:0000256" key="10">
    <source>
        <dbReference type="PIRSR" id="PIRSR617512-1"/>
    </source>
</evidence>
<keyword evidence="17" id="KW-1185">Reference proteome</keyword>
<feature type="binding site" evidence="12">
    <location>
        <position position="217"/>
    </location>
    <ligand>
        <name>Ca(2+)</name>
        <dbReference type="ChEBI" id="CHEBI:29108"/>
    </ligand>
</feature>
<evidence type="ECO:0000256" key="12">
    <source>
        <dbReference type="PIRSR" id="PIRSR617512-3"/>
    </source>
</evidence>
<feature type="disulfide bond" evidence="13">
    <location>
        <begin position="149"/>
        <end position="150"/>
    </location>
</feature>
<dbReference type="GO" id="GO:0005509">
    <property type="term" value="F:calcium ion binding"/>
    <property type="evidence" value="ECO:0007669"/>
    <property type="project" value="InterPro"/>
</dbReference>
<dbReference type="GO" id="GO:0030288">
    <property type="term" value="C:outer membrane-bounded periplasmic space"/>
    <property type="evidence" value="ECO:0007669"/>
    <property type="project" value="InterPro"/>
</dbReference>
<dbReference type="InterPro" id="IPR018391">
    <property type="entry name" value="PQQ_b-propeller_rpt"/>
</dbReference>
<dbReference type="SUPFAM" id="SSF50998">
    <property type="entry name" value="Quinoprotein alcohol dehydrogenase-like"/>
    <property type="match status" value="1"/>
</dbReference>